<dbReference type="AlphaFoldDB" id="A0A7Z0BPB1"/>
<evidence type="ECO:0000313" key="2">
    <source>
        <dbReference type="EMBL" id="NYH73760.1"/>
    </source>
</evidence>
<comment type="caution">
    <text evidence="2">The sequence shown here is derived from an EMBL/GenBank/DDBJ whole genome shotgun (WGS) entry which is preliminary data.</text>
</comment>
<name>A0A7Z0BPB1_9GAMM</name>
<evidence type="ECO:0000313" key="3">
    <source>
        <dbReference type="Proteomes" id="UP000578688"/>
    </source>
</evidence>
<dbReference type="InterPro" id="IPR046217">
    <property type="entry name" value="DUF6250"/>
</dbReference>
<dbReference type="EMBL" id="JACBYV010000001">
    <property type="protein sequence ID" value="NYH73760.1"/>
    <property type="molecule type" value="Genomic_DNA"/>
</dbReference>
<dbReference type="Gene3D" id="2.60.120.200">
    <property type="match status" value="1"/>
</dbReference>
<accession>A0A7Z0BPB1</accession>
<evidence type="ECO:0000259" key="1">
    <source>
        <dbReference type="Pfam" id="PF19763"/>
    </source>
</evidence>
<protein>
    <recommendedName>
        <fullName evidence="1">DUF6250 domain-containing protein</fullName>
    </recommendedName>
</protein>
<dbReference type="RefSeq" id="WP_179538670.1">
    <property type="nucleotide sequence ID" value="NZ_JACBYV010000001.1"/>
</dbReference>
<feature type="domain" description="DUF6250" evidence="1">
    <location>
        <begin position="53"/>
        <end position="212"/>
    </location>
</feature>
<dbReference type="Pfam" id="PF19763">
    <property type="entry name" value="DUF6250"/>
    <property type="match status" value="1"/>
</dbReference>
<proteinExistence type="predicted"/>
<dbReference type="Proteomes" id="UP000578688">
    <property type="component" value="Unassembled WGS sequence"/>
</dbReference>
<reference evidence="2 3" key="1">
    <citation type="submission" date="2020-07" db="EMBL/GenBank/DDBJ databases">
        <title>Genomic analyses of the natural microbiome of Caenorhabditis elegans.</title>
        <authorList>
            <person name="Samuel B."/>
        </authorList>
    </citation>
    <scope>NUCLEOTIDE SEQUENCE [LARGE SCALE GENOMIC DNA]</scope>
    <source>
        <strain evidence="2 3">BIGb0408</strain>
    </source>
</reference>
<sequence>MPLPVCTEPSSSGGQLPHVLLEDDFTQFSSQRWHVEAEDPATRVSAEHGQLLIDSPKGVTVWLRQPLQGAYRIEFQRQVLLEGGVNDRLSDFNQFWAVRDPGRAELFTRNGALDEYDDLDLYYVGMGGNYNSTTRFRRYDGSGQRLLLGEYADPAHLLEANRTYQIVIEVDARGTRYQVDGNTFFEARHDGVPAPGYFGFRLVWSRQLISEFRVVRL</sequence>
<gene>
    <name evidence="2" type="ORF">FHR27_002370</name>
</gene>
<keyword evidence="3" id="KW-1185">Reference proteome</keyword>
<organism evidence="2 3">
    <name type="scientific">Phytopseudomonas flavescens</name>
    <dbReference type="NCBI Taxonomy" id="29435"/>
    <lineage>
        <taxon>Bacteria</taxon>
        <taxon>Pseudomonadati</taxon>
        <taxon>Pseudomonadota</taxon>
        <taxon>Gammaproteobacteria</taxon>
        <taxon>Pseudomonadales</taxon>
        <taxon>Pseudomonadaceae</taxon>
        <taxon>Phytopseudomonas</taxon>
    </lineage>
</organism>